<dbReference type="AlphaFoldDB" id="A0A942SXC5"/>
<evidence type="ECO:0000313" key="2">
    <source>
        <dbReference type="EMBL" id="MBS4182085.1"/>
    </source>
</evidence>
<evidence type="ECO:0000256" key="1">
    <source>
        <dbReference type="SAM" id="Phobius"/>
    </source>
</evidence>
<gene>
    <name evidence="2" type="ORF">KHB02_11880</name>
</gene>
<feature type="transmembrane region" description="Helical" evidence="1">
    <location>
        <begin position="38"/>
        <end position="58"/>
    </location>
</feature>
<dbReference type="EMBL" id="JAGYPE010000002">
    <property type="protein sequence ID" value="MBS4182085.1"/>
    <property type="molecule type" value="Genomic_DNA"/>
</dbReference>
<accession>A0A942SXC5</accession>
<feature type="transmembrane region" description="Helical" evidence="1">
    <location>
        <begin position="64"/>
        <end position="84"/>
    </location>
</feature>
<organism evidence="2">
    <name type="scientific">Neobacillus citreus</name>
    <dbReference type="NCBI Taxonomy" id="2833578"/>
    <lineage>
        <taxon>Bacteria</taxon>
        <taxon>Bacillati</taxon>
        <taxon>Bacillota</taxon>
        <taxon>Bacilli</taxon>
        <taxon>Bacillales</taxon>
        <taxon>Bacillaceae</taxon>
        <taxon>Neobacillus</taxon>
    </lineage>
</organism>
<keyword evidence="1" id="KW-0472">Membrane</keyword>
<feature type="transmembrane region" description="Helical" evidence="1">
    <location>
        <begin position="6"/>
        <end position="26"/>
    </location>
</feature>
<comment type="caution">
    <text evidence="2">The sequence shown here is derived from an EMBL/GenBank/DDBJ whole genome shotgun (WGS) entry which is preliminary data.</text>
</comment>
<keyword evidence="1" id="KW-0812">Transmembrane</keyword>
<keyword evidence="1" id="KW-1133">Transmembrane helix</keyword>
<name>A0A942SXC5_9BACI</name>
<sequence>MNPVLFWTAIVGGAVVLAVVGVSTFAGRHAAVVSRRALDVAVATVGVFLVCIGVALLAGETTSILVVWLVALLVVVLVCVVLRLRTDRQDRSSSSSPSRDAAVRSVEGVLRRADYQQLSLVLLIVAVADADLITRALGRDALTTVRDALADALGRALPADATVWSEADDRVGALVRADELDRDALRAEVDEALVDGVSAAGTVLPRLVWHVAETDARGYGLSALLPESTS</sequence>
<reference evidence="2" key="1">
    <citation type="submission" date="2021-05" db="EMBL/GenBank/DDBJ databases">
        <title>Novel Bacillus species.</title>
        <authorList>
            <person name="Liu G."/>
        </authorList>
    </citation>
    <scope>NUCLEOTIDE SEQUENCE</scope>
    <source>
        <strain evidence="2">FJAT-50051</strain>
    </source>
</reference>
<proteinExistence type="predicted"/>
<protein>
    <submittedName>
        <fullName evidence="2">Uncharacterized protein</fullName>
    </submittedName>
</protein>